<evidence type="ECO:0000313" key="6">
    <source>
        <dbReference type="Proteomes" id="UP001059252"/>
    </source>
</evidence>
<gene>
    <name evidence="5" type="ORF">NV226_00665</name>
</gene>
<dbReference type="Pfam" id="PF00578">
    <property type="entry name" value="AhpC-TSA"/>
    <property type="match status" value="1"/>
</dbReference>
<dbReference type="InterPro" id="IPR036249">
    <property type="entry name" value="Thioredoxin-like_sf"/>
</dbReference>
<dbReference type="PANTHER" id="PTHR43110">
    <property type="entry name" value="THIOL PEROXIDASE"/>
    <property type="match status" value="1"/>
</dbReference>
<evidence type="ECO:0000259" key="4">
    <source>
        <dbReference type="Pfam" id="PF00578"/>
    </source>
</evidence>
<accession>A0ABY5RAP2</accession>
<evidence type="ECO:0000256" key="3">
    <source>
        <dbReference type="ARBA" id="ARBA00023284"/>
    </source>
</evidence>
<reference evidence="5" key="1">
    <citation type="submission" date="2022-08" db="EMBL/GenBank/DDBJ databases">
        <title>Complete genome of Mycoplasma iguanae type strain 2327.</title>
        <authorList>
            <person name="Spergser J."/>
        </authorList>
    </citation>
    <scope>NUCLEOTIDE SEQUENCE</scope>
    <source>
        <strain evidence="5">2327</strain>
    </source>
</reference>
<keyword evidence="3" id="KW-0676">Redox-active center</keyword>
<dbReference type="CDD" id="cd03014">
    <property type="entry name" value="PRX_Atyp2cys"/>
    <property type="match status" value="1"/>
</dbReference>
<keyword evidence="1" id="KW-0575">Peroxidase</keyword>
<sequence length="163" mass="18300">MSTITVRGTKFNLVGTPVKVGDQINAKVANLEFQDQEINQLFTKDLNVISIFPSINTSVCDEQTRGISQLAHNNPEINFIALSLDLPTALKEWCGTHGVDNISIFSDYKQREFSTKYGLLVEGIFLMNRAIIVVDKTGKVLYVKHNTELSDQIDFTSLEDFLK</sequence>
<dbReference type="InterPro" id="IPR000866">
    <property type="entry name" value="AhpC/TSA"/>
</dbReference>
<keyword evidence="1" id="KW-0560">Oxidoreductase</keyword>
<dbReference type="RefSeq" id="WP_258210991.1">
    <property type="nucleotide sequence ID" value="NZ_CP102734.1"/>
</dbReference>
<dbReference type="PANTHER" id="PTHR43110:SF1">
    <property type="entry name" value="THIOL PEROXIDASE"/>
    <property type="match status" value="1"/>
</dbReference>
<keyword evidence="2" id="KW-0049">Antioxidant</keyword>
<name>A0ABY5RAP2_9MOLU</name>
<dbReference type="EMBL" id="CP102734">
    <property type="protein sequence ID" value="UVD81817.1"/>
    <property type="molecule type" value="Genomic_DNA"/>
</dbReference>
<dbReference type="InterPro" id="IPR050455">
    <property type="entry name" value="Tpx_Peroxidase_subfamily"/>
</dbReference>
<evidence type="ECO:0000256" key="2">
    <source>
        <dbReference type="ARBA" id="ARBA00022862"/>
    </source>
</evidence>
<proteinExistence type="predicted"/>
<dbReference type="Gene3D" id="3.40.30.10">
    <property type="entry name" value="Glutaredoxin"/>
    <property type="match status" value="1"/>
</dbReference>
<dbReference type="Proteomes" id="UP001059252">
    <property type="component" value="Chromosome"/>
</dbReference>
<evidence type="ECO:0000256" key="1">
    <source>
        <dbReference type="ARBA" id="ARBA00022559"/>
    </source>
</evidence>
<dbReference type="InterPro" id="IPR002065">
    <property type="entry name" value="TPX"/>
</dbReference>
<protein>
    <submittedName>
        <fullName evidence="5">Peroxiredoxin</fullName>
    </submittedName>
</protein>
<dbReference type="SUPFAM" id="SSF52833">
    <property type="entry name" value="Thioredoxin-like"/>
    <property type="match status" value="1"/>
</dbReference>
<evidence type="ECO:0000313" key="5">
    <source>
        <dbReference type="EMBL" id="UVD81817.1"/>
    </source>
</evidence>
<organism evidence="5 6">
    <name type="scientific">Mycoplasma iguanae</name>
    <dbReference type="NCBI Taxonomy" id="292461"/>
    <lineage>
        <taxon>Bacteria</taxon>
        <taxon>Bacillati</taxon>
        <taxon>Mycoplasmatota</taxon>
        <taxon>Mollicutes</taxon>
        <taxon>Mycoplasmataceae</taxon>
        <taxon>Mycoplasma</taxon>
    </lineage>
</organism>
<keyword evidence="6" id="KW-1185">Reference proteome</keyword>
<feature type="domain" description="Alkyl hydroperoxide reductase subunit C/ Thiol specific antioxidant" evidence="4">
    <location>
        <begin position="24"/>
        <end position="142"/>
    </location>
</feature>